<evidence type="ECO:0000313" key="4">
    <source>
        <dbReference type="Proteomes" id="UP000298061"/>
    </source>
</evidence>
<feature type="compositionally biased region" description="Low complexity" evidence="2">
    <location>
        <begin position="10"/>
        <end position="19"/>
    </location>
</feature>
<evidence type="ECO:0008006" key="5">
    <source>
        <dbReference type="Google" id="ProtNLM"/>
    </source>
</evidence>
<dbReference type="Proteomes" id="UP000298061">
    <property type="component" value="Unassembled WGS sequence"/>
</dbReference>
<name>A0A4Y9ZW02_9AGAM</name>
<dbReference type="EMBL" id="SFCI01000722">
    <property type="protein sequence ID" value="TFY78233.1"/>
    <property type="molecule type" value="Genomic_DNA"/>
</dbReference>
<dbReference type="InterPro" id="IPR009003">
    <property type="entry name" value="Peptidase_S1_PA"/>
</dbReference>
<dbReference type="SUPFAM" id="SSF50494">
    <property type="entry name" value="Trypsin-like serine proteases"/>
    <property type="match status" value="1"/>
</dbReference>
<sequence length="540" mass="60072">MGDIPPPQTSSPTLPSAPSEMEAERYYHGLPSAPRLVARSSTTPWKKPRGLEAYLQVRELRPVGNHAIEEVWEDKLAFELHALLESMKVKWTSTDVVRMGIAKESSAPVILWVGVKPASLSGDRGVNVAFSCRHLLERYNVVDVDVEIRESVVTRSAGPQLLAPSQWYDPDVDAREPLTPTLPLPICAKSTPWVEGAGGIFIGEGSNKERLLLLTPRHVVLPDMDNNQHFEHRDPSQPRHEVTLFGQAAFKKYLESIEEEIEAKAISCQYLDSRNRLFEGKDDVAANKECNQDQYKMQNLEEAMEELSKLQKDVLTRWITPESRLLGHVILSPPVNFGFGSEGYIHDWALVEIDASKVNASNFDSNAIDLGTRISMIDFVRMVNPRLMRTHFFTYPADRLLRINSTISDEELRSLHALDQNCDSSLMIKRGNATGLTVGRANNICSYVRNYFDDDNDDIAKTSKAWAILSRNSKSGTFSEKGDSGSIIVDGRGRAGGLLIGGTGTTRSTDITYATPIDVILKHVQELGVHSPHVDLSRTA</sequence>
<proteinExistence type="predicted"/>
<protein>
    <recommendedName>
        <fullName evidence="5">Peptidase S1 domain-containing protein</fullName>
    </recommendedName>
</protein>
<evidence type="ECO:0000313" key="3">
    <source>
        <dbReference type="EMBL" id="TFY78233.1"/>
    </source>
</evidence>
<dbReference type="OrthoDB" id="5424209at2759"/>
<comment type="caution">
    <text evidence="3">The sequence shown here is derived from an EMBL/GenBank/DDBJ whole genome shotgun (WGS) entry which is preliminary data.</text>
</comment>
<accession>A0A4Y9ZW02</accession>
<feature type="coiled-coil region" evidence="1">
    <location>
        <begin position="290"/>
        <end position="317"/>
    </location>
</feature>
<evidence type="ECO:0000256" key="2">
    <source>
        <dbReference type="SAM" id="MobiDB-lite"/>
    </source>
</evidence>
<organism evidence="3 4">
    <name type="scientific">Hericium alpestre</name>
    <dbReference type="NCBI Taxonomy" id="135208"/>
    <lineage>
        <taxon>Eukaryota</taxon>
        <taxon>Fungi</taxon>
        <taxon>Dikarya</taxon>
        <taxon>Basidiomycota</taxon>
        <taxon>Agaricomycotina</taxon>
        <taxon>Agaricomycetes</taxon>
        <taxon>Russulales</taxon>
        <taxon>Hericiaceae</taxon>
        <taxon>Hericium</taxon>
    </lineage>
</organism>
<feature type="region of interest" description="Disordered" evidence="2">
    <location>
        <begin position="1"/>
        <end position="23"/>
    </location>
</feature>
<dbReference type="AlphaFoldDB" id="A0A4Y9ZW02"/>
<keyword evidence="1" id="KW-0175">Coiled coil</keyword>
<evidence type="ECO:0000256" key="1">
    <source>
        <dbReference type="SAM" id="Coils"/>
    </source>
</evidence>
<keyword evidence="4" id="KW-1185">Reference proteome</keyword>
<dbReference type="STRING" id="135208.A0A4Y9ZW02"/>
<gene>
    <name evidence="3" type="ORF">EWM64_g5776</name>
</gene>
<reference evidence="3 4" key="1">
    <citation type="submission" date="2019-02" db="EMBL/GenBank/DDBJ databases">
        <title>Genome sequencing of the rare red list fungi Hericium alpestre (H. flagellum).</title>
        <authorList>
            <person name="Buettner E."/>
            <person name="Kellner H."/>
        </authorList>
    </citation>
    <scope>NUCLEOTIDE SEQUENCE [LARGE SCALE GENOMIC DNA]</scope>
    <source>
        <strain evidence="3 4">DSM 108284</strain>
    </source>
</reference>